<evidence type="ECO:0000256" key="3">
    <source>
        <dbReference type="SAM" id="SignalP"/>
    </source>
</evidence>
<dbReference type="EMBL" id="MAYT01000032">
    <property type="protein sequence ID" value="OCA80852.1"/>
    <property type="molecule type" value="Genomic_DNA"/>
</dbReference>
<keyword evidence="2" id="KW-1133">Transmembrane helix</keyword>
<sequence length="654" mass="74062">MKNIRIILMTMLFFLAFSTPVFADSYTIDKVHIRAWIQPNGDLLLNEVFKYTFKGDYHRVRRSIQTDHHEGVTSFYAYELLNPDAEPGFVKEQDLRALKVTQEDNSYYAALPAEDEEKTVFFVYHLKDAVKSYETYSDLVVPFFGTGSNHDQDLHDVTIDFVFPEEIEPGHYDAFLHDRETGNIQKDRVVVRFTTPISPMYSLTETRLLFPSSVMTEQKKIAAPVSLEKAIEQEKTLAKQMARNKQKREQLQHALPYLTIVMGVGCLILMTLSLLRRLRSSGSMKELLHTDPLVLYFIHRLGKKDRYGYFAALYSLVEKGAAKVKLDKTSKRFQHDPEAPDYQLLFTLKDTSVSLKPHENKLISWLFKKLGKKSKNSFSMMNAAGTTKKEKDEQRQLLGYQGKQLLFKQGEKEWLDAALHHMKAEGLMSDKLIRLLVPLLLAIVFSVVLYSYMLDSLSKGAMLTYSIIAAILFWLAWRNPAKRWRSLLFFFASFIAALMLYDAALVKQVAILIPAAALLYLLTPRMTLSSEAAMLYEDIRQFRKQVRKQGLPLHLPEAELEKWAVRSLILKTRQSRSSFGEIAAVKADLFSFAPLAFLLSEDHDPVSYLENTWKWSKAVSTDSSSGGGSYDSGGFFSSDSGGGGGDGGGGGGAD</sequence>
<protein>
    <recommendedName>
        <fullName evidence="4">DUF2207 domain-containing protein</fullName>
    </recommendedName>
</protein>
<proteinExistence type="predicted"/>
<evidence type="ECO:0000256" key="1">
    <source>
        <dbReference type="SAM" id="MobiDB-lite"/>
    </source>
</evidence>
<feature type="transmembrane region" description="Helical" evidence="2">
    <location>
        <begin position="484"/>
        <end position="503"/>
    </location>
</feature>
<reference evidence="6" key="1">
    <citation type="submission" date="2016-05" db="EMBL/GenBank/DDBJ databases">
        <authorList>
            <person name="Liu B."/>
            <person name="Wang J."/>
            <person name="Zhu Y."/>
            <person name="Liu G."/>
            <person name="Chen Q."/>
            <person name="Chen Z."/>
            <person name="Lan J."/>
            <person name="Che J."/>
            <person name="Ge C."/>
            <person name="Shi H."/>
            <person name="Pan Z."/>
            <person name="Liu X."/>
        </authorList>
    </citation>
    <scope>NUCLEOTIDE SEQUENCE [LARGE SCALE GENOMIC DNA]</scope>
    <source>
        <strain evidence="6">FJAT-27215</strain>
    </source>
</reference>
<feature type="region of interest" description="Disordered" evidence="1">
    <location>
        <begin position="624"/>
        <end position="654"/>
    </location>
</feature>
<keyword evidence="2" id="KW-0812">Transmembrane</keyword>
<feature type="compositionally biased region" description="Gly residues" evidence="1">
    <location>
        <begin position="640"/>
        <end position="654"/>
    </location>
</feature>
<dbReference type="RefSeq" id="WP_065412300.1">
    <property type="nucleotide sequence ID" value="NZ_MAYT01000032.1"/>
</dbReference>
<organism evidence="5 6">
    <name type="scientific">Pseudobacillus wudalianchiensis</name>
    <dbReference type="NCBI Taxonomy" id="1743143"/>
    <lineage>
        <taxon>Bacteria</taxon>
        <taxon>Bacillati</taxon>
        <taxon>Bacillota</taxon>
        <taxon>Bacilli</taxon>
        <taxon>Bacillales</taxon>
        <taxon>Bacillaceae</taxon>
        <taxon>Pseudobacillus</taxon>
    </lineage>
</organism>
<feature type="transmembrane region" description="Helical" evidence="2">
    <location>
        <begin position="460"/>
        <end position="477"/>
    </location>
</feature>
<feature type="chain" id="PRO_5008621877" description="DUF2207 domain-containing protein" evidence="3">
    <location>
        <begin position="24"/>
        <end position="654"/>
    </location>
</feature>
<feature type="domain" description="DUF2207" evidence="4">
    <location>
        <begin position="27"/>
        <end position="210"/>
    </location>
</feature>
<feature type="transmembrane region" description="Helical" evidence="2">
    <location>
        <begin position="432"/>
        <end position="454"/>
    </location>
</feature>
<name>A0A1B9AAI2_9BACI</name>
<feature type="transmembrane region" description="Helical" evidence="2">
    <location>
        <begin position="254"/>
        <end position="275"/>
    </location>
</feature>
<keyword evidence="3" id="KW-0732">Signal</keyword>
<dbReference type="AlphaFoldDB" id="A0A1B9AAI2"/>
<comment type="caution">
    <text evidence="5">The sequence shown here is derived from an EMBL/GenBank/DDBJ whole genome shotgun (WGS) entry which is preliminary data.</text>
</comment>
<gene>
    <name evidence="5" type="ORF">A8F95_17235</name>
</gene>
<feature type="signal peptide" evidence="3">
    <location>
        <begin position="1"/>
        <end position="23"/>
    </location>
</feature>
<evidence type="ECO:0000313" key="5">
    <source>
        <dbReference type="EMBL" id="OCA80852.1"/>
    </source>
</evidence>
<dbReference type="Pfam" id="PF09972">
    <property type="entry name" value="DUF2207"/>
    <property type="match status" value="1"/>
</dbReference>
<evidence type="ECO:0000313" key="6">
    <source>
        <dbReference type="Proteomes" id="UP000092578"/>
    </source>
</evidence>
<keyword evidence="6" id="KW-1185">Reference proteome</keyword>
<dbReference type="InterPro" id="IPR018702">
    <property type="entry name" value="DUF2207"/>
</dbReference>
<keyword evidence="2" id="KW-0472">Membrane</keyword>
<evidence type="ECO:0000256" key="2">
    <source>
        <dbReference type="SAM" id="Phobius"/>
    </source>
</evidence>
<accession>A0A1B9AAI2</accession>
<evidence type="ECO:0000259" key="4">
    <source>
        <dbReference type="Pfam" id="PF09972"/>
    </source>
</evidence>
<dbReference type="Proteomes" id="UP000092578">
    <property type="component" value="Unassembled WGS sequence"/>
</dbReference>